<comment type="subcellular location">
    <subcellularLocation>
        <location evidence="1">Endoplasmic reticulum membrane</location>
        <topology evidence="1">Multi-pass membrane protein</topology>
    </subcellularLocation>
</comment>
<dbReference type="InterPro" id="IPR036928">
    <property type="entry name" value="AS_sf"/>
</dbReference>
<evidence type="ECO:0000256" key="4">
    <source>
        <dbReference type="ARBA" id="ARBA00022989"/>
    </source>
</evidence>
<gene>
    <name evidence="10" type="ORF">HETSPECPRED_009385</name>
</gene>
<feature type="domain" description="Amidase" evidence="9">
    <location>
        <begin position="38"/>
        <end position="507"/>
    </location>
</feature>
<organism evidence="10 11">
    <name type="scientific">Heterodermia speciosa</name>
    <dbReference type="NCBI Taxonomy" id="116794"/>
    <lineage>
        <taxon>Eukaryota</taxon>
        <taxon>Fungi</taxon>
        <taxon>Dikarya</taxon>
        <taxon>Ascomycota</taxon>
        <taxon>Pezizomycotina</taxon>
        <taxon>Lecanoromycetes</taxon>
        <taxon>OSLEUM clade</taxon>
        <taxon>Lecanoromycetidae</taxon>
        <taxon>Caliciales</taxon>
        <taxon>Physciaceae</taxon>
        <taxon>Heterodermia</taxon>
    </lineage>
</organism>
<dbReference type="GO" id="GO:0140042">
    <property type="term" value="P:lipid droplet formation"/>
    <property type="evidence" value="ECO:0007669"/>
    <property type="project" value="UniProtKB-ARBA"/>
</dbReference>
<feature type="compositionally biased region" description="Acidic residues" evidence="7">
    <location>
        <begin position="894"/>
        <end position="903"/>
    </location>
</feature>
<protein>
    <recommendedName>
        <fullName evidence="9">Amidase domain-containing protein</fullName>
    </recommendedName>
</protein>
<dbReference type="PANTHER" id="PTHR42678:SF34">
    <property type="entry name" value="OS04G0183300 PROTEIN"/>
    <property type="match status" value="1"/>
</dbReference>
<keyword evidence="11" id="KW-1185">Reference proteome</keyword>
<dbReference type="Gene3D" id="3.90.1300.10">
    <property type="entry name" value="Amidase signature (AS) domain"/>
    <property type="match status" value="1"/>
</dbReference>
<reference evidence="10" key="1">
    <citation type="submission" date="2021-03" db="EMBL/GenBank/DDBJ databases">
        <authorList>
            <person name="Tagirdzhanova G."/>
        </authorList>
    </citation>
    <scope>NUCLEOTIDE SEQUENCE</scope>
</reference>
<feature type="compositionally biased region" description="Basic and acidic residues" evidence="7">
    <location>
        <begin position="859"/>
        <end position="880"/>
    </location>
</feature>
<evidence type="ECO:0000256" key="5">
    <source>
        <dbReference type="ARBA" id="ARBA00023098"/>
    </source>
</evidence>
<accession>A0A8H3G1C3</accession>
<dbReference type="Proteomes" id="UP000664521">
    <property type="component" value="Unassembled WGS sequence"/>
</dbReference>
<feature type="compositionally biased region" description="Basic residues" evidence="7">
    <location>
        <begin position="926"/>
        <end position="939"/>
    </location>
</feature>
<dbReference type="InterPro" id="IPR009617">
    <property type="entry name" value="Seipin"/>
</dbReference>
<evidence type="ECO:0000313" key="10">
    <source>
        <dbReference type="EMBL" id="CAF9934863.1"/>
    </source>
</evidence>
<keyword evidence="2 8" id="KW-0812">Transmembrane</keyword>
<dbReference type="GO" id="GO:0006629">
    <property type="term" value="P:lipid metabolic process"/>
    <property type="evidence" value="ECO:0007669"/>
    <property type="project" value="UniProtKB-KW"/>
</dbReference>
<feature type="compositionally biased region" description="Basic and acidic residues" evidence="7">
    <location>
        <begin position="808"/>
        <end position="823"/>
    </location>
</feature>
<evidence type="ECO:0000256" key="8">
    <source>
        <dbReference type="SAM" id="Phobius"/>
    </source>
</evidence>
<feature type="transmembrane region" description="Helical" evidence="8">
    <location>
        <begin position="772"/>
        <end position="797"/>
    </location>
</feature>
<dbReference type="EMBL" id="CAJPDS010000078">
    <property type="protein sequence ID" value="CAF9934863.1"/>
    <property type="molecule type" value="Genomic_DNA"/>
</dbReference>
<dbReference type="OrthoDB" id="3990054at2759"/>
<dbReference type="CDD" id="cd23995">
    <property type="entry name" value="Seipin_BSCL2_like"/>
    <property type="match status" value="1"/>
</dbReference>
<sequence length="939" mass="102464">MVKPNTLDGNGPSITSLSYASIKDLQIGLQGSHFTSLDLVETYLARIAQINPTLNAVIEINPDVRDIARKADEQRSHGRVSGLVLTEGYKSPCLTKSSALNGIPFLVKGMFCTLDKMKTAGGCFALAKTRPVRESTVVIKLRNSGAILLGKTNLSEWANFRGPDIPDRWSSMGGQSYAPYCFQQDPTGSSSGSAIAVATGLCAFALGIQTSGSIVEPAGRCAIVGLKPTVGLTSRAGCIPGSEFQDTVGPLARSVQDAASVLDVIAGKDTLDQYTEAAPAPPLGGYASACKAGGLSGIRVGVPWKIIRDSVEDTRIMKDFELSLDIIRSLGAIIVEDADFPTFESGWTQKNRLCSHAIFRHDTEKYLDSLTENPDNIHSLEDIISYIEQDESSYYPKYSVDTFRKVLAVPHTVDSTEYQEALKTRLYMGTEGGIVGALEKYACDILVLPTDSDNPTDIAGTPTINVTLGFGAVDILPELSYPNLVDRGPNVPYGLLFAGRKWSESLLVQAAYAYEQASKTRESVSLMIDSNIELRHVIKAAGNDTALTPIHAAISKPAQRAYLGTLLFTAASLVLIAVSSIAYGIFYYNFIPQIGVERMIHLQFGNGHPQGTAHLSTSLVSAQPYDVSLYLHLPRTSSNIAAGNFMLDVTLLAPTVKSSTAFSNLDSIAATLNSSVLARSRRPAILTYVSPLVDVASTLSGIPFYVLGWKSESEVLTIPVFESVEFSKGWMNVPRFVRVVVEADEKMQFYEVGVKIVARFGGLRWIIYNHRILSYLFFTSTFWTCSMLSSLLAWFVLGSFFSGDQEGNVKKEEVQDEGEIIKAEDEDDDQFDPFSTEDLSDTSRSFPTLGRQMPLHFSSRRDSVGREQGEEEERIKREQDNIMASASIQPLGAEADDEDEDGEIGMRPWRDSGIGTSIEETDRRSNVQRRQRSSLGSHK</sequence>
<dbReference type="SUPFAM" id="SSF75304">
    <property type="entry name" value="Amidase signature (AS) enzymes"/>
    <property type="match status" value="1"/>
</dbReference>
<evidence type="ECO:0000256" key="7">
    <source>
        <dbReference type="SAM" id="MobiDB-lite"/>
    </source>
</evidence>
<evidence type="ECO:0000259" key="9">
    <source>
        <dbReference type="Pfam" id="PF01425"/>
    </source>
</evidence>
<comment type="caution">
    <text evidence="10">The sequence shown here is derived from an EMBL/GenBank/DDBJ whole genome shotgun (WGS) entry which is preliminary data.</text>
</comment>
<evidence type="ECO:0000256" key="6">
    <source>
        <dbReference type="ARBA" id="ARBA00023136"/>
    </source>
</evidence>
<dbReference type="PANTHER" id="PTHR42678">
    <property type="entry name" value="AMIDASE"/>
    <property type="match status" value="1"/>
</dbReference>
<proteinExistence type="predicted"/>
<evidence type="ECO:0000256" key="3">
    <source>
        <dbReference type="ARBA" id="ARBA00022824"/>
    </source>
</evidence>
<dbReference type="AlphaFoldDB" id="A0A8H3G1C3"/>
<evidence type="ECO:0000256" key="1">
    <source>
        <dbReference type="ARBA" id="ARBA00004477"/>
    </source>
</evidence>
<keyword evidence="5" id="KW-0443">Lipid metabolism</keyword>
<keyword evidence="6 8" id="KW-0472">Membrane</keyword>
<feature type="transmembrane region" description="Helical" evidence="8">
    <location>
        <begin position="561"/>
        <end position="590"/>
    </location>
</feature>
<dbReference type="Pfam" id="PF06775">
    <property type="entry name" value="Seipin"/>
    <property type="match status" value="1"/>
</dbReference>
<dbReference type="GO" id="GO:0005789">
    <property type="term" value="C:endoplasmic reticulum membrane"/>
    <property type="evidence" value="ECO:0007669"/>
    <property type="project" value="UniProtKB-SubCell"/>
</dbReference>
<evidence type="ECO:0000313" key="11">
    <source>
        <dbReference type="Proteomes" id="UP000664521"/>
    </source>
</evidence>
<dbReference type="InterPro" id="IPR023631">
    <property type="entry name" value="Amidase_dom"/>
</dbReference>
<keyword evidence="3" id="KW-0256">Endoplasmic reticulum</keyword>
<dbReference type="Pfam" id="PF01425">
    <property type="entry name" value="Amidase"/>
    <property type="match status" value="1"/>
</dbReference>
<feature type="region of interest" description="Disordered" evidence="7">
    <location>
        <begin position="808"/>
        <end position="939"/>
    </location>
</feature>
<keyword evidence="4 8" id="KW-1133">Transmembrane helix</keyword>
<evidence type="ECO:0000256" key="2">
    <source>
        <dbReference type="ARBA" id="ARBA00022692"/>
    </source>
</evidence>
<name>A0A8H3G1C3_9LECA</name>